<evidence type="ECO:0000313" key="1">
    <source>
        <dbReference type="EMBL" id="MPM47879.1"/>
    </source>
</evidence>
<accession>A0A645A3W4</accession>
<dbReference type="AlphaFoldDB" id="A0A645A3W4"/>
<protein>
    <submittedName>
        <fullName evidence="1">Uncharacterized protein</fullName>
    </submittedName>
</protein>
<dbReference type="EMBL" id="VSSQ01011859">
    <property type="protein sequence ID" value="MPM47879.1"/>
    <property type="molecule type" value="Genomic_DNA"/>
</dbReference>
<proteinExistence type="predicted"/>
<gene>
    <name evidence="1" type="ORF">SDC9_94600</name>
</gene>
<name>A0A645A3W4_9ZZZZ</name>
<sequence>MDKVFLVLKGYQSTLVLSGEIELDETFYKVRKADIERKEDGKEYRGLSRNQICIGIACDQSSIICFVEGEGKPTKQGTLDAFASHIKPESTMKHDMEQAHVPLVEALKLRSIVYDSRQIKQLPDSENPLNRINQYCRMLKLFLASHSGFIREDLQDYLNLFCFIMNQPKDKHEKVEKFMSVAVGCRILLRYRS</sequence>
<reference evidence="1" key="1">
    <citation type="submission" date="2019-08" db="EMBL/GenBank/DDBJ databases">
        <authorList>
            <person name="Kucharzyk K."/>
            <person name="Murdoch R.W."/>
            <person name="Higgins S."/>
            <person name="Loffler F."/>
        </authorList>
    </citation>
    <scope>NUCLEOTIDE SEQUENCE</scope>
</reference>
<comment type="caution">
    <text evidence="1">The sequence shown here is derived from an EMBL/GenBank/DDBJ whole genome shotgun (WGS) entry which is preliminary data.</text>
</comment>
<organism evidence="1">
    <name type="scientific">bioreactor metagenome</name>
    <dbReference type="NCBI Taxonomy" id="1076179"/>
    <lineage>
        <taxon>unclassified sequences</taxon>
        <taxon>metagenomes</taxon>
        <taxon>ecological metagenomes</taxon>
    </lineage>
</organism>